<dbReference type="OMA" id="PCEILPE"/>
<feature type="repeat" description="WD" evidence="1">
    <location>
        <begin position="587"/>
        <end position="628"/>
    </location>
</feature>
<dbReference type="EMBL" id="ACGJ01002929">
    <property type="protein sequence ID" value="EES98283.1"/>
    <property type="molecule type" value="Genomic_DNA"/>
</dbReference>
<protein>
    <submittedName>
        <fullName evidence="2">Periodic tryptophan protein 2-like protein</fullName>
    </submittedName>
</protein>
<dbReference type="Proteomes" id="UP000002488">
    <property type="component" value="Unassembled WGS sequence"/>
</dbReference>
<dbReference type="SMART" id="SM00320">
    <property type="entry name" value="WD40"/>
    <property type="match status" value="8"/>
</dbReference>
<dbReference type="AlphaFoldDB" id="C6M091"/>
<dbReference type="GO" id="GO:0032040">
    <property type="term" value="C:small-subunit processome"/>
    <property type="evidence" value="ECO:0007669"/>
    <property type="project" value="TreeGrafter"/>
</dbReference>
<dbReference type="Pfam" id="PF00400">
    <property type="entry name" value="WD40"/>
    <property type="match status" value="2"/>
</dbReference>
<organism evidence="2 3">
    <name type="scientific">Giardia intestinalis (strain ATCC 50581 / GS clone H7)</name>
    <name type="common">Giardia lamblia</name>
    <dbReference type="NCBI Taxonomy" id="598745"/>
    <lineage>
        <taxon>Eukaryota</taxon>
        <taxon>Metamonada</taxon>
        <taxon>Diplomonadida</taxon>
        <taxon>Hexamitidae</taxon>
        <taxon>Giardiinae</taxon>
        <taxon>Giardia</taxon>
    </lineage>
</organism>
<evidence type="ECO:0000256" key="1">
    <source>
        <dbReference type="PROSITE-ProRule" id="PRU00221"/>
    </source>
</evidence>
<gene>
    <name evidence="2" type="ORF">GL50581_4479</name>
</gene>
<dbReference type="GO" id="GO:0000462">
    <property type="term" value="P:maturation of SSU-rRNA from tricistronic rRNA transcript (SSU-rRNA, 5.8S rRNA, LSU-rRNA)"/>
    <property type="evidence" value="ECO:0007669"/>
    <property type="project" value="TreeGrafter"/>
</dbReference>
<dbReference type="PROSITE" id="PS50294">
    <property type="entry name" value="WD_REPEATS_REGION"/>
    <property type="match status" value="1"/>
</dbReference>
<keyword evidence="1" id="KW-0853">WD repeat</keyword>
<dbReference type="GO" id="GO:0034388">
    <property type="term" value="C:Pwp2p-containing subcomplex of 90S preribosome"/>
    <property type="evidence" value="ECO:0007669"/>
    <property type="project" value="TreeGrafter"/>
</dbReference>
<dbReference type="Gene3D" id="2.130.10.10">
    <property type="entry name" value="YVTN repeat-like/Quinoprotein amine dehydrogenase"/>
    <property type="match status" value="3"/>
</dbReference>
<sequence length="1173" mass="130727">MAYSFNNILTDIHTAGKIHCASGNIYTIAHNRIRVINAFSKTSITLPYEARYKLKRFTITPNEHFIFAVDNRNNGALVSVESGFSLCRMAFGYPVEALCFNSDASILAVSSSRSIHVWATPLMNLRSGVTTLSSSKFELMTTIQCGMRVMSMRFTPDELFLLVAGNSNSVKCYSILHPTHPLRLVLNYGTAHLDGHSGGSSDAYCIQAVAEDASQRGSLLDIRSFIKDPQMSLYEFMRLQVRGVELDSEDPAQTEFSEETTSRIADMIDAFVNLEHVDLNRAAKGALPSYSIVTVSRKGFLNVWAPGITTREESVHEQESSDEPGASEAASAWSWHLIEKRDILRDTRLLYDKEQEQPNADEETNEDKIENSKNFIIDHDGNKISVDSLETQKLLENPVIDYNLGPENVYTGYNKKRAEEQASAIILSAGFELSGNDGAQSAVPSAGTIVLGFADGHYSLYTFDTLYFRLAMERESLSVDDVLLWNEQCSKSGSRVSHFKHVHNLKACTYPITSACVYKNYLMLACSHDHSLCVFDYLAETFVLQEIPPPQTTCADVSENGEFYAIGCVNGAVHVYDLISGFSYAVVTNHLAAVTKVRFSKTSRVLISAGADGLVFAFDLTKKTTFRKLSINTKVIANDLNALTNSISRGVVRSFSALAVDPSGDIIAAGCSDGDFEIYLFQLRTSKLLEVLSGHTGPITSLSFSPLGTGELVSSSWDGTTRIWSTFSPSIPCEILPEGVEVLQADFTPDGLQLLTSASNGRITIWSVEGGEQTGIFNVGRDILGGFKDDEHRNYMSSSYGKACKSFCIVGDFLICAGDSKYIIVYLYKTWPYTLVGKYQITIDKGIAGIRKRDILDKNTRMVLDNHVSDSSDDEAGMAVRSLVQLTKVRDRESRRVVDSLQEVTGKRLEARVIDLCVSPDGMRFLALTPFGALEYTRETTKYNRYIDIADLGIEVTVNMSARIILDCYERDCTTTVLSNKLKLDKFEHNNLPRLARGLQIAMILHNRELFELYLATIYKASKFNTNLEGTIPHTIQLLSSKHHRKFITMLAQFIRETPYLGVGMEWAQTFLLHMVPLLEQTIKRDAGLRHDLKLLSKSVTIRSEKLVKSLGEAVTIFQGANYVGKYSRDCEVEVAQVRGNELLRLERESVLVQRKREADAAEGARRRHRYQF</sequence>
<dbReference type="InterPro" id="IPR015943">
    <property type="entry name" value="WD40/YVTN_repeat-like_dom_sf"/>
</dbReference>
<dbReference type="VEuPathDB" id="GiardiaDB:GL50581_4479"/>
<dbReference type="SUPFAM" id="SSF50978">
    <property type="entry name" value="WD40 repeat-like"/>
    <property type="match status" value="2"/>
</dbReference>
<evidence type="ECO:0000313" key="3">
    <source>
        <dbReference type="Proteomes" id="UP000002488"/>
    </source>
</evidence>
<feature type="repeat" description="WD" evidence="1">
    <location>
        <begin position="742"/>
        <end position="776"/>
    </location>
</feature>
<dbReference type="PANTHER" id="PTHR19858">
    <property type="entry name" value="WD40 REPEAT PROTEIN"/>
    <property type="match status" value="1"/>
</dbReference>
<comment type="caution">
    <text evidence="2">The sequence shown here is derived from an EMBL/GenBank/DDBJ whole genome shotgun (WGS) entry which is preliminary data.</text>
</comment>
<reference evidence="2 3" key="1">
    <citation type="journal article" date="2009" name="PLoS Pathog.">
        <title>Draft genome sequencing of giardia intestinalis assemblage B isolate GS: is human giardiasis caused by two different species?</title>
        <authorList>
            <person name="Franzen O."/>
            <person name="Jerlstrom-Hultqvist J."/>
            <person name="Castro E."/>
            <person name="Sherwood E."/>
            <person name="Ankarklev J."/>
            <person name="Reiner D.S."/>
            <person name="Palm D."/>
            <person name="Andersson J.O."/>
            <person name="Andersson B."/>
            <person name="Svard S.G."/>
        </authorList>
    </citation>
    <scope>NUCLEOTIDE SEQUENCE [LARGE SCALE GENOMIC DNA]</scope>
    <source>
        <strain evidence="3">ATCC 50581 / GS clone H7</strain>
    </source>
</reference>
<dbReference type="GO" id="GO:0000028">
    <property type="term" value="P:ribosomal small subunit assembly"/>
    <property type="evidence" value="ECO:0007669"/>
    <property type="project" value="TreeGrafter"/>
</dbReference>
<dbReference type="OrthoDB" id="3142434at2759"/>
<proteinExistence type="predicted"/>
<dbReference type="PANTHER" id="PTHR19858:SF0">
    <property type="entry name" value="PERIODIC TRYPTOPHAN PROTEIN 2 HOMOLOG"/>
    <property type="match status" value="1"/>
</dbReference>
<dbReference type="InterPro" id="IPR027145">
    <property type="entry name" value="PWP2"/>
</dbReference>
<evidence type="ECO:0000313" key="2">
    <source>
        <dbReference type="EMBL" id="EES98283.1"/>
    </source>
</evidence>
<dbReference type="InterPro" id="IPR001680">
    <property type="entry name" value="WD40_rpt"/>
</dbReference>
<feature type="repeat" description="WD" evidence="1">
    <location>
        <begin position="692"/>
        <end position="725"/>
    </location>
</feature>
<dbReference type="FunFam" id="2.130.10.10:FF:001672">
    <property type="entry name" value="Periodic tryptophan protein 2-like protein"/>
    <property type="match status" value="1"/>
</dbReference>
<dbReference type="PROSITE" id="PS50082">
    <property type="entry name" value="WD_REPEATS_2"/>
    <property type="match status" value="3"/>
</dbReference>
<accession>C6M091</accession>
<dbReference type="InterPro" id="IPR036322">
    <property type="entry name" value="WD40_repeat_dom_sf"/>
</dbReference>
<name>C6M091_GIAIB</name>